<reference evidence="2 3" key="1">
    <citation type="submission" date="2024-05" db="EMBL/GenBank/DDBJ databases">
        <title>Haplotype-resolved chromosome-level genome assembly of Huyou (Citrus changshanensis).</title>
        <authorList>
            <person name="Miao C."/>
            <person name="Chen W."/>
            <person name="Wu Y."/>
            <person name="Wang L."/>
            <person name="Zhao S."/>
            <person name="Grierson D."/>
            <person name="Xu C."/>
            <person name="Chen K."/>
        </authorList>
    </citation>
    <scope>NUCLEOTIDE SEQUENCE [LARGE SCALE GENOMIC DNA]</scope>
    <source>
        <strain evidence="2">01-14</strain>
        <tissue evidence="2">Leaf</tissue>
    </source>
</reference>
<evidence type="ECO:0000256" key="1">
    <source>
        <dbReference type="SAM" id="MobiDB-lite"/>
    </source>
</evidence>
<keyword evidence="3" id="KW-1185">Reference proteome</keyword>
<feature type="compositionally biased region" description="Basic and acidic residues" evidence="1">
    <location>
        <begin position="189"/>
        <end position="222"/>
    </location>
</feature>
<protein>
    <submittedName>
        <fullName evidence="2">Uncharacterized protein</fullName>
    </submittedName>
</protein>
<name>A0AAP0LS17_9ROSI</name>
<feature type="region of interest" description="Disordered" evidence="1">
    <location>
        <begin position="158"/>
        <end position="242"/>
    </location>
</feature>
<accession>A0AAP0LS17</accession>
<dbReference type="Proteomes" id="UP001428341">
    <property type="component" value="Unassembled WGS sequence"/>
</dbReference>
<proteinExistence type="predicted"/>
<organism evidence="2 3">
    <name type="scientific">Citrus x changshan-huyou</name>
    <dbReference type="NCBI Taxonomy" id="2935761"/>
    <lineage>
        <taxon>Eukaryota</taxon>
        <taxon>Viridiplantae</taxon>
        <taxon>Streptophyta</taxon>
        <taxon>Embryophyta</taxon>
        <taxon>Tracheophyta</taxon>
        <taxon>Spermatophyta</taxon>
        <taxon>Magnoliopsida</taxon>
        <taxon>eudicotyledons</taxon>
        <taxon>Gunneridae</taxon>
        <taxon>Pentapetalae</taxon>
        <taxon>rosids</taxon>
        <taxon>malvids</taxon>
        <taxon>Sapindales</taxon>
        <taxon>Rutaceae</taxon>
        <taxon>Aurantioideae</taxon>
        <taxon>Citrus</taxon>
    </lineage>
</organism>
<evidence type="ECO:0000313" key="2">
    <source>
        <dbReference type="EMBL" id="KAK9181060.1"/>
    </source>
</evidence>
<dbReference type="AlphaFoldDB" id="A0AAP0LS17"/>
<evidence type="ECO:0000313" key="3">
    <source>
        <dbReference type="Proteomes" id="UP001428341"/>
    </source>
</evidence>
<sequence length="242" mass="27577">MDAEELIRKCQAVTLKEEEEDIVTFMGRMKIKGEKVATHCLVGKNQPVLETLKTNLSRILHSGCRFIVSPIMCMNKEAIQKLGEKIGTVKEIETDETGECICQFARVRISIEITKPLKKVIILQYEGGRIPMPVLGAPRATSHKLGVDMEQLMLSLTESKNQDKDSESNEEQDMAVRNDNHFRSKSRKAGSENWRENETSDYNENWRELTIEKNVEDGHEKSDEEDVVNGTNKTKVKPKSRK</sequence>
<dbReference type="EMBL" id="JBCGBO010000024">
    <property type="protein sequence ID" value="KAK9181060.1"/>
    <property type="molecule type" value="Genomic_DNA"/>
</dbReference>
<gene>
    <name evidence="2" type="ORF">WN944_024197</name>
</gene>
<comment type="caution">
    <text evidence="2">The sequence shown here is derived from an EMBL/GenBank/DDBJ whole genome shotgun (WGS) entry which is preliminary data.</text>
</comment>